<organism evidence="1 2">
    <name type="scientific">Morus notabilis</name>
    <dbReference type="NCBI Taxonomy" id="981085"/>
    <lineage>
        <taxon>Eukaryota</taxon>
        <taxon>Viridiplantae</taxon>
        <taxon>Streptophyta</taxon>
        <taxon>Embryophyta</taxon>
        <taxon>Tracheophyta</taxon>
        <taxon>Spermatophyta</taxon>
        <taxon>Magnoliopsida</taxon>
        <taxon>eudicotyledons</taxon>
        <taxon>Gunneridae</taxon>
        <taxon>Pentapetalae</taxon>
        <taxon>rosids</taxon>
        <taxon>fabids</taxon>
        <taxon>Rosales</taxon>
        <taxon>Moraceae</taxon>
        <taxon>Moreae</taxon>
        <taxon>Morus</taxon>
    </lineage>
</organism>
<dbReference type="Proteomes" id="UP000030645">
    <property type="component" value="Unassembled WGS sequence"/>
</dbReference>
<evidence type="ECO:0000313" key="1">
    <source>
        <dbReference type="EMBL" id="EXB87083.1"/>
    </source>
</evidence>
<protein>
    <submittedName>
        <fullName evidence="1">Uncharacterized protein</fullName>
    </submittedName>
</protein>
<accession>W9RQ33</accession>
<gene>
    <name evidence="1" type="ORF">L484_010062</name>
</gene>
<dbReference type="AlphaFoldDB" id="W9RQ33"/>
<keyword evidence="2" id="KW-1185">Reference proteome</keyword>
<evidence type="ECO:0000313" key="2">
    <source>
        <dbReference type="Proteomes" id="UP000030645"/>
    </source>
</evidence>
<reference evidence="2" key="1">
    <citation type="submission" date="2013-01" db="EMBL/GenBank/DDBJ databases">
        <title>Draft Genome Sequence of a Mulberry Tree, Morus notabilis C.K. Schneid.</title>
        <authorList>
            <person name="He N."/>
            <person name="Zhao S."/>
        </authorList>
    </citation>
    <scope>NUCLEOTIDE SEQUENCE</scope>
</reference>
<proteinExistence type="predicted"/>
<dbReference type="EMBL" id="KE344931">
    <property type="protein sequence ID" value="EXB87083.1"/>
    <property type="molecule type" value="Genomic_DNA"/>
</dbReference>
<sequence length="75" mass="8821">MVVVVFRKRFDMQWEVVKGLMESRLGRSIEVFPMAADRAVSWFWDEKERNSLITEKNLSHIGAIIASIQLWSMYS</sequence>
<name>W9RQ33_9ROSA</name>